<keyword evidence="2" id="KW-1185">Reference proteome</keyword>
<protein>
    <submittedName>
        <fullName evidence="1">Uncharacterized protein</fullName>
    </submittedName>
</protein>
<proteinExistence type="predicted"/>
<dbReference type="AlphaFoldDB" id="A0A1X6YTA4"/>
<evidence type="ECO:0000313" key="1">
    <source>
        <dbReference type="EMBL" id="SLN30171.1"/>
    </source>
</evidence>
<accession>A0A1X6YTA4</accession>
<gene>
    <name evidence="1" type="ORF">PSM7751_01281</name>
</gene>
<dbReference type="EMBL" id="FWFN01000002">
    <property type="protein sequence ID" value="SLN30171.1"/>
    <property type="molecule type" value="Genomic_DNA"/>
</dbReference>
<reference evidence="1 2" key="1">
    <citation type="submission" date="2017-03" db="EMBL/GenBank/DDBJ databases">
        <authorList>
            <person name="Afonso C.L."/>
            <person name="Miller P.J."/>
            <person name="Scott M.A."/>
            <person name="Spackman E."/>
            <person name="Goraichik I."/>
            <person name="Dimitrov K.M."/>
            <person name="Suarez D.L."/>
            <person name="Swayne D.E."/>
        </authorList>
    </citation>
    <scope>NUCLEOTIDE SEQUENCE [LARGE SCALE GENOMIC DNA]</scope>
    <source>
        <strain evidence="1 2">CECT 7751</strain>
    </source>
</reference>
<dbReference type="Proteomes" id="UP000193963">
    <property type="component" value="Unassembled WGS sequence"/>
</dbReference>
<sequence>MSSHCIFGPCRAEAFGESIFGYRIGAGGVAPSAREQDA</sequence>
<evidence type="ECO:0000313" key="2">
    <source>
        <dbReference type="Proteomes" id="UP000193963"/>
    </source>
</evidence>
<name>A0A1X6YTA4_9RHOB</name>
<organism evidence="1 2">
    <name type="scientific">Pseudooceanicola marinus</name>
    <dbReference type="NCBI Taxonomy" id="396013"/>
    <lineage>
        <taxon>Bacteria</taxon>
        <taxon>Pseudomonadati</taxon>
        <taxon>Pseudomonadota</taxon>
        <taxon>Alphaproteobacteria</taxon>
        <taxon>Rhodobacterales</taxon>
        <taxon>Paracoccaceae</taxon>
        <taxon>Pseudooceanicola</taxon>
    </lineage>
</organism>